<keyword evidence="2" id="KW-0812">Transmembrane</keyword>
<keyword evidence="5" id="KW-1185">Reference proteome</keyword>
<feature type="transmembrane region" description="Helical" evidence="2">
    <location>
        <begin position="167"/>
        <end position="189"/>
    </location>
</feature>
<feature type="transmembrane region" description="Helical" evidence="2">
    <location>
        <begin position="91"/>
        <end position="115"/>
    </location>
</feature>
<evidence type="ECO:0000259" key="3">
    <source>
        <dbReference type="Pfam" id="PF20152"/>
    </source>
</evidence>
<sequence>MLFRHPQPRYATEPVGTAEDAKNLYAAYKYLNLSLVWLSLAFNAFLCGIFLFQLVHYWSARHRDPWWVKACVVYVTVMVYGSWKYAVYTRFLAYIFLSIFVIIDACTAAAIQAFFTYRTFRLNNRNWYLVGILSALICTSIGGAISQAVIYITFYYDHVRGNVLSPIVVWTCASMAADLIITISILWGLSRTRTGWHHSDKVILRLIRMTLEAQVPPLILTSVYTIIFIIYLNHQLAAYINNSKLNAIGFLYSLNSRVALMHHDVTMTNRDGTDWRISQMKSAMQGASTTVAPVDVGPSRLFGFARKSAGGASETSEGTLVNSASRESGDPLTPTASKADPLVAIKET</sequence>
<feature type="transmembrane region" description="Helical" evidence="2">
    <location>
        <begin position="66"/>
        <end position="85"/>
    </location>
</feature>
<feature type="transmembrane region" description="Helical" evidence="2">
    <location>
        <begin position="35"/>
        <end position="54"/>
    </location>
</feature>
<dbReference type="Pfam" id="PF20152">
    <property type="entry name" value="DUF6534"/>
    <property type="match status" value="1"/>
</dbReference>
<feature type="compositionally biased region" description="Polar residues" evidence="1">
    <location>
        <begin position="313"/>
        <end position="326"/>
    </location>
</feature>
<feature type="transmembrane region" description="Helical" evidence="2">
    <location>
        <begin position="127"/>
        <end position="155"/>
    </location>
</feature>
<evidence type="ECO:0000256" key="2">
    <source>
        <dbReference type="SAM" id="Phobius"/>
    </source>
</evidence>
<proteinExistence type="predicted"/>
<evidence type="ECO:0000313" key="4">
    <source>
        <dbReference type="EMBL" id="KAL1406029.1"/>
    </source>
</evidence>
<gene>
    <name evidence="4" type="ORF">Q8F55_007712</name>
</gene>
<dbReference type="GeneID" id="95988755"/>
<accession>A0ABR3PUA2</accession>
<dbReference type="Proteomes" id="UP001565368">
    <property type="component" value="Unassembled WGS sequence"/>
</dbReference>
<keyword evidence="2" id="KW-0472">Membrane</keyword>
<reference evidence="4 5" key="1">
    <citation type="submission" date="2023-08" db="EMBL/GenBank/DDBJ databases">
        <title>Annotated Genome Sequence of Vanrija albida AlHP1.</title>
        <authorList>
            <person name="Herzog R."/>
        </authorList>
    </citation>
    <scope>NUCLEOTIDE SEQUENCE [LARGE SCALE GENOMIC DNA]</scope>
    <source>
        <strain evidence="4 5">AlHP1</strain>
    </source>
</reference>
<dbReference type="PANTHER" id="PTHR40465">
    <property type="entry name" value="CHROMOSOME 1, WHOLE GENOME SHOTGUN SEQUENCE"/>
    <property type="match status" value="1"/>
</dbReference>
<name>A0ABR3PUA2_9TREE</name>
<comment type="caution">
    <text evidence="4">The sequence shown here is derived from an EMBL/GenBank/DDBJ whole genome shotgun (WGS) entry which is preliminary data.</text>
</comment>
<evidence type="ECO:0000256" key="1">
    <source>
        <dbReference type="SAM" id="MobiDB-lite"/>
    </source>
</evidence>
<dbReference type="RefSeq" id="XP_069205973.1">
    <property type="nucleotide sequence ID" value="XM_069356132.1"/>
</dbReference>
<feature type="region of interest" description="Disordered" evidence="1">
    <location>
        <begin position="307"/>
        <end position="348"/>
    </location>
</feature>
<dbReference type="EMBL" id="JBBXJM010000006">
    <property type="protein sequence ID" value="KAL1406029.1"/>
    <property type="molecule type" value="Genomic_DNA"/>
</dbReference>
<organism evidence="4 5">
    <name type="scientific">Vanrija albida</name>
    <dbReference type="NCBI Taxonomy" id="181172"/>
    <lineage>
        <taxon>Eukaryota</taxon>
        <taxon>Fungi</taxon>
        <taxon>Dikarya</taxon>
        <taxon>Basidiomycota</taxon>
        <taxon>Agaricomycotina</taxon>
        <taxon>Tremellomycetes</taxon>
        <taxon>Trichosporonales</taxon>
        <taxon>Trichosporonaceae</taxon>
        <taxon>Vanrija</taxon>
    </lineage>
</organism>
<protein>
    <recommendedName>
        <fullName evidence="3">DUF6534 domain-containing protein</fullName>
    </recommendedName>
</protein>
<evidence type="ECO:0000313" key="5">
    <source>
        <dbReference type="Proteomes" id="UP001565368"/>
    </source>
</evidence>
<keyword evidence="2" id="KW-1133">Transmembrane helix</keyword>
<dbReference type="InterPro" id="IPR045339">
    <property type="entry name" value="DUF6534"/>
</dbReference>
<feature type="transmembrane region" description="Helical" evidence="2">
    <location>
        <begin position="210"/>
        <end position="232"/>
    </location>
</feature>
<dbReference type="PANTHER" id="PTHR40465:SF1">
    <property type="entry name" value="DUF6534 DOMAIN-CONTAINING PROTEIN"/>
    <property type="match status" value="1"/>
</dbReference>
<feature type="domain" description="DUF6534" evidence="3">
    <location>
        <begin position="174"/>
        <end position="257"/>
    </location>
</feature>